<keyword evidence="1" id="KW-0378">Hydrolase</keyword>
<dbReference type="AlphaFoldDB" id="A0A2H0E1N7"/>
<dbReference type="GO" id="GO:0016787">
    <property type="term" value="F:hydrolase activity"/>
    <property type="evidence" value="ECO:0007669"/>
    <property type="project" value="UniProtKB-KW"/>
</dbReference>
<dbReference type="Proteomes" id="UP000229981">
    <property type="component" value="Unassembled WGS sequence"/>
</dbReference>
<protein>
    <recommendedName>
        <fullName evidence="4">Sortase</fullName>
    </recommendedName>
</protein>
<comment type="caution">
    <text evidence="2">The sequence shown here is derived from an EMBL/GenBank/DDBJ whole genome shotgun (WGS) entry which is preliminary data.</text>
</comment>
<proteinExistence type="predicted"/>
<evidence type="ECO:0000313" key="3">
    <source>
        <dbReference type="Proteomes" id="UP000229981"/>
    </source>
</evidence>
<evidence type="ECO:0000313" key="2">
    <source>
        <dbReference type="EMBL" id="PIP88317.1"/>
    </source>
</evidence>
<dbReference type="InterPro" id="IPR023365">
    <property type="entry name" value="Sortase_dom-sf"/>
</dbReference>
<dbReference type="Pfam" id="PF04203">
    <property type="entry name" value="Sortase"/>
    <property type="match status" value="1"/>
</dbReference>
<dbReference type="InterPro" id="IPR005754">
    <property type="entry name" value="Sortase"/>
</dbReference>
<evidence type="ECO:0008006" key="4">
    <source>
        <dbReference type="Google" id="ProtNLM"/>
    </source>
</evidence>
<name>A0A2H0E1N7_9BACT</name>
<gene>
    <name evidence="2" type="ORF">COW80_00995</name>
</gene>
<dbReference type="SUPFAM" id="SSF63817">
    <property type="entry name" value="Sortase"/>
    <property type="match status" value="1"/>
</dbReference>
<dbReference type="Gene3D" id="2.40.260.10">
    <property type="entry name" value="Sortase"/>
    <property type="match status" value="1"/>
</dbReference>
<reference evidence="2 3" key="1">
    <citation type="submission" date="2017-09" db="EMBL/GenBank/DDBJ databases">
        <title>Depth-based differentiation of microbial function through sediment-hosted aquifers and enrichment of novel symbionts in the deep terrestrial subsurface.</title>
        <authorList>
            <person name="Probst A.J."/>
            <person name="Ladd B."/>
            <person name="Jarett J.K."/>
            <person name="Geller-Mcgrath D.E."/>
            <person name="Sieber C.M."/>
            <person name="Emerson J.B."/>
            <person name="Anantharaman K."/>
            <person name="Thomas B.C."/>
            <person name="Malmstrom R."/>
            <person name="Stieglmeier M."/>
            <person name="Klingl A."/>
            <person name="Woyke T."/>
            <person name="Ryan C.M."/>
            <person name="Banfield J.F."/>
        </authorList>
    </citation>
    <scope>NUCLEOTIDE SEQUENCE [LARGE SCALE GENOMIC DNA]</scope>
    <source>
        <strain evidence="2">CG22_combo_CG10-13_8_21_14_all_01_47_9</strain>
    </source>
</reference>
<accession>A0A2H0E1N7</accession>
<evidence type="ECO:0000256" key="1">
    <source>
        <dbReference type="ARBA" id="ARBA00022801"/>
    </source>
</evidence>
<sequence>MSFFPAAALVLLATLTLPFILQSKVEPLTQITFSDLLRIAADEAPQFTEASFFSIDIPKINAKTKIIPNIDAADKFEYGQALSRGVAHAAGTFLPDMNGAVTLFAHSTDFTAHVSQYNAVFYRLDELTAGDLVTVWYLGKKYDYRVVSSRVVAPFDCLRRSVSKMTVR</sequence>
<dbReference type="EMBL" id="PCTU01000029">
    <property type="protein sequence ID" value="PIP88317.1"/>
    <property type="molecule type" value="Genomic_DNA"/>
</dbReference>
<organism evidence="2 3">
    <name type="scientific">Candidatus Beckwithbacteria bacterium CG22_combo_CG10-13_8_21_14_all_01_47_9</name>
    <dbReference type="NCBI Taxonomy" id="1974496"/>
    <lineage>
        <taxon>Bacteria</taxon>
        <taxon>Candidatus Beckwithiibacteriota</taxon>
    </lineage>
</organism>